<dbReference type="EMBL" id="JAJFAZ020000004">
    <property type="protein sequence ID" value="KAI5334696.1"/>
    <property type="molecule type" value="Genomic_DNA"/>
</dbReference>
<evidence type="ECO:0000313" key="1">
    <source>
        <dbReference type="EMBL" id="KAI5334696.1"/>
    </source>
</evidence>
<accession>A0AAD4W333</accession>
<dbReference type="PANTHER" id="PTHR33116">
    <property type="entry name" value="REVERSE TRANSCRIPTASE ZINC-BINDING DOMAIN-CONTAINING PROTEIN-RELATED-RELATED"/>
    <property type="match status" value="1"/>
</dbReference>
<sequence>MIMDNVLIVHEILHSMKSRKGKGNHHVALKLDMAKAYDRVEWPFLEVMLHAVGFDSRFRQWIMECIAIGSYNILINGESTGHIFPMRGIHKRLYTKLLGWSEQFLSQASKEVMIKAVATTLPNYAMSCFKLPVSVCKEIESDIANFWWKNSKDGRGFHWGDYTVKSGYELAANLHRNGELNHKGEGE</sequence>
<organism evidence="1 2">
    <name type="scientific">Prunus dulcis</name>
    <name type="common">Almond</name>
    <name type="synonym">Amygdalus dulcis</name>
    <dbReference type="NCBI Taxonomy" id="3755"/>
    <lineage>
        <taxon>Eukaryota</taxon>
        <taxon>Viridiplantae</taxon>
        <taxon>Streptophyta</taxon>
        <taxon>Embryophyta</taxon>
        <taxon>Tracheophyta</taxon>
        <taxon>Spermatophyta</taxon>
        <taxon>Magnoliopsida</taxon>
        <taxon>eudicotyledons</taxon>
        <taxon>Gunneridae</taxon>
        <taxon>Pentapetalae</taxon>
        <taxon>rosids</taxon>
        <taxon>fabids</taxon>
        <taxon>Rosales</taxon>
        <taxon>Rosaceae</taxon>
        <taxon>Amygdaloideae</taxon>
        <taxon>Amygdaleae</taxon>
        <taxon>Prunus</taxon>
    </lineage>
</organism>
<comment type="caution">
    <text evidence="1">The sequence shown here is derived from an EMBL/GenBank/DDBJ whole genome shotgun (WGS) entry which is preliminary data.</text>
</comment>
<name>A0AAD4W333_PRUDU</name>
<reference evidence="1 2" key="1">
    <citation type="journal article" date="2022" name="G3 (Bethesda)">
        <title>Whole-genome sequence and methylome profiling of the almond [Prunus dulcis (Mill.) D.A. Webb] cultivar 'Nonpareil'.</title>
        <authorList>
            <person name="D'Amico-Willman K.M."/>
            <person name="Ouma W.Z."/>
            <person name="Meulia T."/>
            <person name="Sideli G.M."/>
            <person name="Gradziel T.M."/>
            <person name="Fresnedo-Ramirez J."/>
        </authorList>
    </citation>
    <scope>NUCLEOTIDE SEQUENCE [LARGE SCALE GENOMIC DNA]</scope>
    <source>
        <strain evidence="1">Clone GOH B32 T37-40</strain>
    </source>
</reference>
<evidence type="ECO:0008006" key="3">
    <source>
        <dbReference type="Google" id="ProtNLM"/>
    </source>
</evidence>
<protein>
    <recommendedName>
        <fullName evidence="3">Reverse transcriptase domain-containing protein</fullName>
    </recommendedName>
</protein>
<gene>
    <name evidence="1" type="ORF">L3X38_024829</name>
</gene>
<evidence type="ECO:0000313" key="2">
    <source>
        <dbReference type="Proteomes" id="UP001054821"/>
    </source>
</evidence>
<keyword evidence="2" id="KW-1185">Reference proteome</keyword>
<dbReference type="PANTHER" id="PTHR33116:SF86">
    <property type="entry name" value="REVERSE TRANSCRIPTASE DOMAIN-CONTAINING PROTEIN"/>
    <property type="match status" value="1"/>
</dbReference>
<dbReference type="Proteomes" id="UP001054821">
    <property type="component" value="Chromosome 4"/>
</dbReference>
<dbReference type="AlphaFoldDB" id="A0AAD4W333"/>
<proteinExistence type="predicted"/>